<dbReference type="PANTHER" id="PTHR11839:SF18">
    <property type="entry name" value="NUDIX HYDROLASE DOMAIN-CONTAINING PROTEIN"/>
    <property type="match status" value="1"/>
</dbReference>
<dbReference type="InterPro" id="IPR020476">
    <property type="entry name" value="Nudix_hydrolase"/>
</dbReference>
<organism evidence="5 6">
    <name type="scientific">Deinococcus wulumuqiensis</name>
    <dbReference type="NCBI Taxonomy" id="980427"/>
    <lineage>
        <taxon>Bacteria</taxon>
        <taxon>Thermotogati</taxon>
        <taxon>Deinococcota</taxon>
        <taxon>Deinococci</taxon>
        <taxon>Deinococcales</taxon>
        <taxon>Deinococcaceae</taxon>
        <taxon>Deinococcus</taxon>
    </lineage>
</organism>
<dbReference type="Gene3D" id="3.90.79.10">
    <property type="entry name" value="Nucleoside Triphosphate Pyrophosphohydrolase"/>
    <property type="match status" value="1"/>
</dbReference>
<protein>
    <submittedName>
        <fullName evidence="5">NUDIX hydrolase</fullName>
    </submittedName>
</protein>
<dbReference type="EMBL" id="CP031158">
    <property type="protein sequence ID" value="AXG98823.1"/>
    <property type="molecule type" value="Genomic_DNA"/>
</dbReference>
<keyword evidence="2 3" id="KW-0378">Hydrolase</keyword>
<feature type="domain" description="Nudix hydrolase" evidence="4">
    <location>
        <begin position="26"/>
        <end position="153"/>
    </location>
</feature>
<proteinExistence type="inferred from homology"/>
<dbReference type="GO" id="GO:0005829">
    <property type="term" value="C:cytosol"/>
    <property type="evidence" value="ECO:0007669"/>
    <property type="project" value="TreeGrafter"/>
</dbReference>
<dbReference type="PANTHER" id="PTHR11839">
    <property type="entry name" value="UDP/ADP-SUGAR PYROPHOSPHATASE"/>
    <property type="match status" value="1"/>
</dbReference>
<evidence type="ECO:0000313" key="6">
    <source>
        <dbReference type="Proteomes" id="UP000253744"/>
    </source>
</evidence>
<dbReference type="InterPro" id="IPR015797">
    <property type="entry name" value="NUDIX_hydrolase-like_dom_sf"/>
</dbReference>
<dbReference type="SUPFAM" id="SSF55811">
    <property type="entry name" value="Nudix"/>
    <property type="match status" value="1"/>
</dbReference>
<name>A0A345IGK1_9DEIO</name>
<dbReference type="GO" id="GO:0006753">
    <property type="term" value="P:nucleoside phosphate metabolic process"/>
    <property type="evidence" value="ECO:0007669"/>
    <property type="project" value="TreeGrafter"/>
</dbReference>
<evidence type="ECO:0000256" key="3">
    <source>
        <dbReference type="RuleBase" id="RU003476"/>
    </source>
</evidence>
<dbReference type="Proteomes" id="UP000253744">
    <property type="component" value="Chromosome"/>
</dbReference>
<dbReference type="PROSITE" id="PS00893">
    <property type="entry name" value="NUDIX_BOX"/>
    <property type="match status" value="1"/>
</dbReference>
<dbReference type="RefSeq" id="WP_114671775.1">
    <property type="nucleotide sequence ID" value="NZ_CP031158.1"/>
</dbReference>
<evidence type="ECO:0000313" key="5">
    <source>
        <dbReference type="EMBL" id="AXG98823.1"/>
    </source>
</evidence>
<comment type="cofactor">
    <cofactor evidence="1">
        <name>Mg(2+)</name>
        <dbReference type="ChEBI" id="CHEBI:18420"/>
    </cofactor>
</comment>
<dbReference type="InterPro" id="IPR000086">
    <property type="entry name" value="NUDIX_hydrolase_dom"/>
</dbReference>
<dbReference type="PROSITE" id="PS51462">
    <property type="entry name" value="NUDIX"/>
    <property type="match status" value="1"/>
</dbReference>
<dbReference type="Pfam" id="PF00293">
    <property type="entry name" value="NUDIX"/>
    <property type="match status" value="1"/>
</dbReference>
<dbReference type="AlphaFoldDB" id="A0A345IGK1"/>
<sequence length="167" mass="18536">MSAAKTIYDGHIVKLELEEGKWEIVRHADAVAILLLSERGEMKLVRQHRRAVGADTLEAPAGLIDEGETPEQAARRELQEEVGLDADMTLLTRFYTSPGFCDEQLYVFEANNPRESRLPLDEDEDIEEVWMAPQALLDGLREGTIESSSPTVAAALYALQRLGQGAK</sequence>
<accession>A0A345IGK1</accession>
<dbReference type="CDD" id="cd24160">
    <property type="entry name" value="NUDIX_ADPRase"/>
    <property type="match status" value="1"/>
</dbReference>
<gene>
    <name evidence="5" type="ORF">DVJ83_06200</name>
</gene>
<dbReference type="GO" id="GO:0019693">
    <property type="term" value="P:ribose phosphate metabolic process"/>
    <property type="evidence" value="ECO:0007669"/>
    <property type="project" value="TreeGrafter"/>
</dbReference>
<evidence type="ECO:0000256" key="2">
    <source>
        <dbReference type="ARBA" id="ARBA00022801"/>
    </source>
</evidence>
<evidence type="ECO:0000259" key="4">
    <source>
        <dbReference type="PROSITE" id="PS51462"/>
    </source>
</evidence>
<dbReference type="InterPro" id="IPR020084">
    <property type="entry name" value="NUDIX_hydrolase_CS"/>
</dbReference>
<dbReference type="PRINTS" id="PR00502">
    <property type="entry name" value="NUDIXFAMILY"/>
</dbReference>
<reference evidence="5 6" key="1">
    <citation type="submission" date="2018-07" db="EMBL/GenBank/DDBJ databases">
        <title>Complete Genome and Methylome Analysis of Deinococcus wulumuqiensis NEB 479.</title>
        <authorList>
            <person name="Fomenkov A."/>
            <person name="Luyten Y."/>
            <person name="Vincze T."/>
            <person name="Anton B.P."/>
            <person name="Clark T."/>
            <person name="Roberts R.J."/>
            <person name="Morgan R.D."/>
        </authorList>
    </citation>
    <scope>NUCLEOTIDE SEQUENCE [LARGE SCALE GENOMIC DNA]</scope>
    <source>
        <strain evidence="5 6">NEB 479</strain>
    </source>
</reference>
<dbReference type="GO" id="GO:0016462">
    <property type="term" value="F:pyrophosphatase activity"/>
    <property type="evidence" value="ECO:0007669"/>
    <property type="project" value="UniProtKB-ARBA"/>
</dbReference>
<dbReference type="STRING" id="1288484.GCA_000348665_02446"/>
<dbReference type="KEGG" id="dwu:DVJ83_06200"/>
<comment type="similarity">
    <text evidence="3">Belongs to the Nudix hydrolase family.</text>
</comment>
<evidence type="ECO:0000256" key="1">
    <source>
        <dbReference type="ARBA" id="ARBA00001946"/>
    </source>
</evidence>